<dbReference type="InterPro" id="IPR056148">
    <property type="entry name" value="NQRA_2nd"/>
</dbReference>
<reference evidence="12 13" key="1">
    <citation type="submission" date="2013-04" db="EMBL/GenBank/DDBJ databases">
        <title>Genome sequence of Chlamydia psittaci 99DC5.</title>
        <authorList>
            <person name="Huot-Creasy H."/>
            <person name="McCracken C.L."/>
            <person name="Humphries M."/>
            <person name="Sachse K."/>
            <person name="Laroucau K."/>
            <person name="Bavoil P."/>
            <person name="Myers G.S."/>
        </authorList>
    </citation>
    <scope>NUCLEOTIDE SEQUENCE [LARGE SCALE GENOMIC DNA]</scope>
    <source>
        <strain evidence="12 13">99DC5</strain>
    </source>
</reference>
<dbReference type="NCBIfam" id="NF003758">
    <property type="entry name" value="PRK05352.1-1"/>
    <property type="match status" value="1"/>
</dbReference>
<keyword evidence="5 8" id="KW-0406">Ion transport</keyword>
<feature type="domain" description="NqrA second alpha/beta" evidence="11">
    <location>
        <begin position="112"/>
        <end position="264"/>
    </location>
</feature>
<comment type="function">
    <text evidence="8">NQR complex catalyzes the reduction of ubiquinone-1 to ubiquinol by two successive reactions, coupled with the transport of Na(+) ions from the cytoplasm to the periplasm. NqrA to NqrE are probably involved in the second step, the conversion of ubisemiquinone to ubiquinol.</text>
</comment>
<evidence type="ECO:0000259" key="11">
    <source>
        <dbReference type="Pfam" id="PF24836"/>
    </source>
</evidence>
<feature type="domain" description="NqrA N-terminal barrel-sandwich hybrid" evidence="9">
    <location>
        <begin position="3"/>
        <end position="96"/>
    </location>
</feature>
<keyword evidence="6 8" id="KW-0830">Ubiquinone</keyword>
<evidence type="ECO:0000256" key="6">
    <source>
        <dbReference type="ARBA" id="ARBA00023075"/>
    </source>
</evidence>
<accession>A0ABN0MPU4</accession>
<comment type="subunit">
    <text evidence="8">Composed of six subunits; NqrA, NqrB, NqrC, NqrD, NqrE and NqrF.</text>
</comment>
<dbReference type="InterPro" id="IPR022615">
    <property type="entry name" value="NqrA_C_domain"/>
</dbReference>
<dbReference type="RefSeq" id="WP_006342676.1">
    <property type="nucleotide sequence ID" value="NZ_KE356190.1"/>
</dbReference>
<dbReference type="EC" id="7.2.1.1" evidence="8"/>
<evidence type="ECO:0000256" key="5">
    <source>
        <dbReference type="ARBA" id="ARBA00023065"/>
    </source>
</evidence>
<evidence type="ECO:0000313" key="12">
    <source>
        <dbReference type="EMBL" id="EPJ28282.1"/>
    </source>
</evidence>
<dbReference type="GO" id="GO:0016491">
    <property type="term" value="F:oxidoreductase activity"/>
    <property type="evidence" value="ECO:0007669"/>
    <property type="project" value="UniProtKB-KW"/>
</dbReference>
<evidence type="ECO:0000256" key="8">
    <source>
        <dbReference type="HAMAP-Rule" id="MF_00425"/>
    </source>
</evidence>
<evidence type="ECO:0000256" key="2">
    <source>
        <dbReference type="ARBA" id="ARBA00022967"/>
    </source>
</evidence>
<keyword evidence="1 8" id="KW-0813">Transport</keyword>
<dbReference type="NCBIfam" id="TIGR01936">
    <property type="entry name" value="nqrA"/>
    <property type="match status" value="1"/>
</dbReference>
<evidence type="ECO:0000313" key="13">
    <source>
        <dbReference type="Proteomes" id="UP000014627"/>
    </source>
</evidence>
<keyword evidence="2 8" id="KW-1278">Translocase</keyword>
<dbReference type="Pfam" id="PF05896">
    <property type="entry name" value="NQRA_N"/>
    <property type="match status" value="1"/>
</dbReference>
<evidence type="ECO:0000259" key="10">
    <source>
        <dbReference type="Pfam" id="PF11973"/>
    </source>
</evidence>
<name>A0ABN0MPU4_CHLPS</name>
<dbReference type="EMBL" id="ATLC01000045">
    <property type="protein sequence ID" value="EPJ28282.1"/>
    <property type="molecule type" value="Genomic_DNA"/>
</dbReference>
<evidence type="ECO:0000256" key="3">
    <source>
        <dbReference type="ARBA" id="ARBA00023027"/>
    </source>
</evidence>
<organism evidence="12 13">
    <name type="scientific">Chlamydia psittaci 99DC5</name>
    <dbReference type="NCBI Taxonomy" id="1112251"/>
    <lineage>
        <taxon>Bacteria</taxon>
        <taxon>Pseudomonadati</taxon>
        <taxon>Chlamydiota</taxon>
        <taxon>Chlamydiia</taxon>
        <taxon>Chlamydiales</taxon>
        <taxon>Chlamydiaceae</taxon>
        <taxon>Chlamydia/Chlamydophila group</taxon>
        <taxon>Chlamydia</taxon>
    </lineage>
</organism>
<dbReference type="PANTHER" id="PTHR37839:SF1">
    <property type="entry name" value="NA(+)-TRANSLOCATING NADH-QUINONE REDUCTASE SUBUNIT A"/>
    <property type="match status" value="1"/>
</dbReference>
<dbReference type="InterPro" id="IPR056147">
    <property type="entry name" value="NQRA_N"/>
</dbReference>
<protein>
    <recommendedName>
        <fullName evidence="8">Na(+)-translocating NADH-quinone reductase subunit A</fullName>
        <shortName evidence="8">Na(+)-NQR subunit A</shortName>
        <shortName evidence="8">Na(+)-translocating NQR subunit A</shortName>
        <ecNumber evidence="8">7.2.1.1</ecNumber>
    </recommendedName>
    <alternativeName>
        <fullName evidence="8">NQR complex subunit A</fullName>
    </alternativeName>
    <alternativeName>
        <fullName evidence="8">NQR-1 subunit A</fullName>
    </alternativeName>
</protein>
<dbReference type="Pfam" id="PF11973">
    <property type="entry name" value="NQRA_SLBB"/>
    <property type="match status" value="1"/>
</dbReference>
<keyword evidence="7 8" id="KW-0739">Sodium transport</keyword>
<dbReference type="HAMAP" id="MF_00425">
    <property type="entry name" value="NqrA"/>
    <property type="match status" value="1"/>
</dbReference>
<comment type="caution">
    <text evidence="12">The sequence shown here is derived from an EMBL/GenBank/DDBJ whole genome shotgun (WGS) entry which is preliminary data.</text>
</comment>
<sequence length="472" mass="52588">MKIAITRGLDLSLQGSPKESGFLKRIDPALVSVDLRPYSALTLKLKVEQGQAISSGSPVAEYKNFPGVFITSPVSGTVQEIRRGDKRSLLDVVIKKNPGQNLTEYSYDLSKLSRQELLEIFKKEGLFALFKQRPFDIPALPTHHPRDVFINLADNRPFTPSTEKHLSVFSSREEGFYVFNVGVRAIAKLFGLCPHIISTDRLAIPEKDLKSIAHLHKITGPYPSGSPSTHIHYIAPITSEKDVVFTISFQEVLAIGHLFLKGRILNEQVVALAGSGLKPSLRRYVITTRGADFQSLLPLDEIASDQVSLISGDPLTGRLCDKEHLPCLGMRDATISVIPNPQKRQAFNFLRLGINKPTLTRTYLSGFLKRKHTYMDPDTNLHGETRPIIDTEIYDKVMAMKIPVVPLIKSVITKNFELACMLGFLEVCPEDFALPTFIDPSKTEMLTIIKEALKHYAKETGILNPENTADTE</sequence>
<keyword evidence="4 8" id="KW-0915">Sodium</keyword>
<evidence type="ECO:0000256" key="4">
    <source>
        <dbReference type="ARBA" id="ARBA00023053"/>
    </source>
</evidence>
<keyword evidence="12" id="KW-0560">Oxidoreductase</keyword>
<dbReference type="Proteomes" id="UP000014627">
    <property type="component" value="Unassembled WGS sequence"/>
</dbReference>
<proteinExistence type="inferred from homology"/>
<dbReference type="GeneID" id="12242514"/>
<comment type="similarity">
    <text evidence="8">Belongs to the NqrA family.</text>
</comment>
<dbReference type="PANTHER" id="PTHR37839">
    <property type="entry name" value="NA(+)-TRANSLOCATING NADH-QUINONE REDUCTASE SUBUNIT A"/>
    <property type="match status" value="1"/>
</dbReference>
<evidence type="ECO:0000256" key="1">
    <source>
        <dbReference type="ARBA" id="ARBA00022448"/>
    </source>
</evidence>
<evidence type="ECO:0000256" key="7">
    <source>
        <dbReference type="ARBA" id="ARBA00023201"/>
    </source>
</evidence>
<gene>
    <name evidence="8 12" type="primary">nqrA</name>
    <name evidence="12" type="ORF">CP99DC5_0415</name>
</gene>
<keyword evidence="3 8" id="KW-0520">NAD</keyword>
<feature type="domain" description="Na(+)-translocating NADH-quinone reductase subunit A C-terminal" evidence="10">
    <location>
        <begin position="269"/>
        <end position="320"/>
    </location>
</feature>
<evidence type="ECO:0000259" key="9">
    <source>
        <dbReference type="Pfam" id="PF05896"/>
    </source>
</evidence>
<comment type="catalytic activity">
    <reaction evidence="8">
        <text>a ubiquinone + n Na(+)(in) + NADH + H(+) = a ubiquinol + n Na(+)(out) + NAD(+)</text>
        <dbReference type="Rhea" id="RHEA:47748"/>
        <dbReference type="Rhea" id="RHEA-COMP:9565"/>
        <dbReference type="Rhea" id="RHEA-COMP:9566"/>
        <dbReference type="ChEBI" id="CHEBI:15378"/>
        <dbReference type="ChEBI" id="CHEBI:16389"/>
        <dbReference type="ChEBI" id="CHEBI:17976"/>
        <dbReference type="ChEBI" id="CHEBI:29101"/>
        <dbReference type="ChEBI" id="CHEBI:57540"/>
        <dbReference type="ChEBI" id="CHEBI:57945"/>
        <dbReference type="EC" id="7.2.1.1"/>
    </reaction>
</comment>
<keyword evidence="13" id="KW-1185">Reference proteome</keyword>
<dbReference type="Pfam" id="PF24836">
    <property type="entry name" value="NQRA_2nd"/>
    <property type="match status" value="1"/>
</dbReference>
<dbReference type="InterPro" id="IPR008703">
    <property type="entry name" value="NqrA"/>
</dbReference>